<dbReference type="Gene3D" id="3.40.50.720">
    <property type="entry name" value="NAD(P)-binding Rossmann-like Domain"/>
    <property type="match status" value="1"/>
</dbReference>
<dbReference type="EMBL" id="AP025592">
    <property type="protein sequence ID" value="BDG07192.1"/>
    <property type="molecule type" value="Genomic_DNA"/>
</dbReference>
<evidence type="ECO:0000256" key="3">
    <source>
        <dbReference type="ARBA" id="ARBA00022679"/>
    </source>
</evidence>
<dbReference type="RefSeq" id="WP_248343795.1">
    <property type="nucleotide sequence ID" value="NZ_AP025592.1"/>
</dbReference>
<evidence type="ECO:0000256" key="5">
    <source>
        <dbReference type="ARBA" id="ARBA00022989"/>
    </source>
</evidence>
<evidence type="ECO:0000256" key="7">
    <source>
        <dbReference type="SAM" id="Phobius"/>
    </source>
</evidence>
<dbReference type="InterPro" id="IPR017475">
    <property type="entry name" value="EPS_sugar_tfrase"/>
</dbReference>
<keyword evidence="6 7" id="KW-0472">Membrane</keyword>
<gene>
    <name evidence="9" type="ORF">AMPC_03050</name>
</gene>
<feature type="domain" description="Bacterial sugar transferase" evidence="8">
    <location>
        <begin position="284"/>
        <end position="471"/>
    </location>
</feature>
<comment type="subcellular location">
    <subcellularLocation>
        <location evidence="1">Membrane</location>
        <topology evidence="1">Multi-pass membrane protein</topology>
    </subcellularLocation>
</comment>
<feature type="transmembrane region" description="Helical" evidence="7">
    <location>
        <begin position="123"/>
        <end position="143"/>
    </location>
</feature>
<dbReference type="Pfam" id="PF02397">
    <property type="entry name" value="Bac_transf"/>
    <property type="match status" value="1"/>
</dbReference>
<keyword evidence="10" id="KW-1185">Reference proteome</keyword>
<organism evidence="9 10">
    <name type="scientific">Anaeromyxobacter paludicola</name>
    <dbReference type="NCBI Taxonomy" id="2918171"/>
    <lineage>
        <taxon>Bacteria</taxon>
        <taxon>Pseudomonadati</taxon>
        <taxon>Myxococcota</taxon>
        <taxon>Myxococcia</taxon>
        <taxon>Myxococcales</taxon>
        <taxon>Cystobacterineae</taxon>
        <taxon>Anaeromyxobacteraceae</taxon>
        <taxon>Anaeromyxobacter</taxon>
    </lineage>
</organism>
<dbReference type="PANTHER" id="PTHR30576">
    <property type="entry name" value="COLANIC BIOSYNTHESIS UDP-GLUCOSE LIPID CARRIER TRANSFERASE"/>
    <property type="match status" value="1"/>
</dbReference>
<sequence length="477" mass="53610">MLKQQARLVSTGLRLWDLCMLSVAFPIAYRVRDALPRFGLTLPGADELPGLYPISRYYGLLVTSLLLWIAAARWSAVYQAYRTRPLWVELWRIARSLLLVAVAVAAIGFALHQSDVSRSFVAVYYAVVFALVLAHRVGLRLLARAARRRGYNTRSYAVVGSGDLGLGIVHAVAAHPHWGLVFAGWILEEGTPAPREGRVLGGLAELGAILEREVLDEVVFAVPREQLATIEQAVHQCEEQGVGAKVCLDLFPRRVARLELEELEGVPVLSFTTIPQDAIALFAKRAFDIVVSALVLLLGAPVFLAIAAAVKLDSRGPVFFRQRRVGLNGREFTLLKFRSMVSGAERLHQKMRRRSQVSGPVYKHAQDPRITPVGRWLRRTSLDELPQFWNVLKGEMSVVGPRPPIPEEVREYQRWQRRRLSMKPGITCTWQVSGRSEIDFERWMALDLAYIDNWSLWLDLRIFLLTIPAVLTGRGAR</sequence>
<evidence type="ECO:0000313" key="10">
    <source>
        <dbReference type="Proteomes" id="UP001162734"/>
    </source>
</evidence>
<reference evidence="10" key="1">
    <citation type="journal article" date="2022" name="Int. J. Syst. Evol. Microbiol.">
        <title>Anaeromyxobacter oryzae sp. nov., Anaeromyxobacter diazotrophicus sp. nov. and Anaeromyxobacter paludicola sp. nov., isolated from paddy soils.</title>
        <authorList>
            <person name="Itoh H."/>
            <person name="Xu Z."/>
            <person name="Mise K."/>
            <person name="Masuda Y."/>
            <person name="Ushijima N."/>
            <person name="Hayakawa C."/>
            <person name="Shiratori Y."/>
            <person name="Senoo K."/>
        </authorList>
    </citation>
    <scope>NUCLEOTIDE SEQUENCE [LARGE SCALE GENOMIC DNA]</scope>
    <source>
        <strain evidence="10">Red630</strain>
    </source>
</reference>
<accession>A0ABN6N5F3</accession>
<evidence type="ECO:0000256" key="2">
    <source>
        <dbReference type="ARBA" id="ARBA00006464"/>
    </source>
</evidence>
<comment type="similarity">
    <text evidence="2">Belongs to the bacterial sugar transferase family.</text>
</comment>
<evidence type="ECO:0000256" key="4">
    <source>
        <dbReference type="ARBA" id="ARBA00022692"/>
    </source>
</evidence>
<feature type="transmembrane region" description="Helical" evidence="7">
    <location>
        <begin position="12"/>
        <end position="29"/>
    </location>
</feature>
<evidence type="ECO:0000256" key="1">
    <source>
        <dbReference type="ARBA" id="ARBA00004141"/>
    </source>
</evidence>
<dbReference type="NCBIfam" id="TIGR03025">
    <property type="entry name" value="EPS_sugtrans"/>
    <property type="match status" value="1"/>
</dbReference>
<proteinExistence type="inferred from homology"/>
<keyword evidence="5 7" id="KW-1133">Transmembrane helix</keyword>
<name>A0ABN6N5F3_9BACT</name>
<protein>
    <submittedName>
        <fullName evidence="9">UDP-phosphate galactose phosphotransferase</fullName>
    </submittedName>
</protein>
<dbReference type="Proteomes" id="UP001162734">
    <property type="component" value="Chromosome"/>
</dbReference>
<feature type="transmembrane region" description="Helical" evidence="7">
    <location>
        <begin position="57"/>
        <end position="81"/>
    </location>
</feature>
<feature type="transmembrane region" description="Helical" evidence="7">
    <location>
        <begin position="93"/>
        <end position="111"/>
    </location>
</feature>
<evidence type="ECO:0000313" key="9">
    <source>
        <dbReference type="EMBL" id="BDG07192.1"/>
    </source>
</evidence>
<evidence type="ECO:0000256" key="6">
    <source>
        <dbReference type="ARBA" id="ARBA00023136"/>
    </source>
</evidence>
<dbReference type="InterPro" id="IPR003362">
    <property type="entry name" value="Bact_transf"/>
</dbReference>
<dbReference type="PANTHER" id="PTHR30576:SF10">
    <property type="entry name" value="SLL5057 PROTEIN"/>
    <property type="match status" value="1"/>
</dbReference>
<keyword evidence="4 7" id="KW-0812">Transmembrane</keyword>
<feature type="transmembrane region" description="Helical" evidence="7">
    <location>
        <begin position="289"/>
        <end position="310"/>
    </location>
</feature>
<evidence type="ECO:0000259" key="8">
    <source>
        <dbReference type="Pfam" id="PF02397"/>
    </source>
</evidence>
<keyword evidence="3" id="KW-0808">Transferase</keyword>
<dbReference type="Pfam" id="PF13727">
    <property type="entry name" value="CoA_binding_3"/>
    <property type="match status" value="1"/>
</dbReference>